<evidence type="ECO:0000313" key="2">
    <source>
        <dbReference type="Proteomes" id="UP000265520"/>
    </source>
</evidence>
<proteinExistence type="predicted"/>
<accession>A0A392NZK9</accession>
<evidence type="ECO:0000313" key="1">
    <source>
        <dbReference type="EMBL" id="MCI03965.1"/>
    </source>
</evidence>
<reference evidence="1 2" key="1">
    <citation type="journal article" date="2018" name="Front. Plant Sci.">
        <title>Red Clover (Trifolium pratense) and Zigzag Clover (T. medium) - A Picture of Genomic Similarities and Differences.</title>
        <authorList>
            <person name="Dluhosova J."/>
            <person name="Istvanek J."/>
            <person name="Nedelnik J."/>
            <person name="Repkova J."/>
        </authorList>
    </citation>
    <scope>NUCLEOTIDE SEQUENCE [LARGE SCALE GENOMIC DNA]</scope>
    <source>
        <strain evidence="2">cv. 10/8</strain>
        <tissue evidence="1">Leaf</tissue>
    </source>
</reference>
<comment type="caution">
    <text evidence="1">The sequence shown here is derived from an EMBL/GenBank/DDBJ whole genome shotgun (WGS) entry which is preliminary data.</text>
</comment>
<organism evidence="1 2">
    <name type="scientific">Trifolium medium</name>
    <dbReference type="NCBI Taxonomy" id="97028"/>
    <lineage>
        <taxon>Eukaryota</taxon>
        <taxon>Viridiplantae</taxon>
        <taxon>Streptophyta</taxon>
        <taxon>Embryophyta</taxon>
        <taxon>Tracheophyta</taxon>
        <taxon>Spermatophyta</taxon>
        <taxon>Magnoliopsida</taxon>
        <taxon>eudicotyledons</taxon>
        <taxon>Gunneridae</taxon>
        <taxon>Pentapetalae</taxon>
        <taxon>rosids</taxon>
        <taxon>fabids</taxon>
        <taxon>Fabales</taxon>
        <taxon>Fabaceae</taxon>
        <taxon>Papilionoideae</taxon>
        <taxon>50 kb inversion clade</taxon>
        <taxon>NPAAA clade</taxon>
        <taxon>Hologalegina</taxon>
        <taxon>IRL clade</taxon>
        <taxon>Trifolieae</taxon>
        <taxon>Trifolium</taxon>
    </lineage>
</organism>
<dbReference type="EMBL" id="LXQA010053856">
    <property type="protein sequence ID" value="MCI03965.1"/>
    <property type="molecule type" value="Genomic_DNA"/>
</dbReference>
<sequence length="72" mass="8007">MEIKLEPSEVQLGLPLILEQDMLKKAAAKSRKEVAKLRKAFKAGWQLPSIPDGIVNFLLQNSPSAKVDITTY</sequence>
<name>A0A392NZK9_9FABA</name>
<dbReference type="Proteomes" id="UP000265520">
    <property type="component" value="Unassembled WGS sequence"/>
</dbReference>
<dbReference type="AlphaFoldDB" id="A0A392NZK9"/>
<protein>
    <submittedName>
        <fullName evidence="1">F-box family protein</fullName>
    </submittedName>
</protein>
<keyword evidence="2" id="KW-1185">Reference proteome</keyword>